<dbReference type="AlphaFoldDB" id="A0A9P4HIA7"/>
<sequence length="390" mass="44191">MATYEEMLLAMLANPPDPNEPLPVANRRETIYGLTISFLILSWFAVLFRLWVRVRIVRDPGWDDMFVLLAAVSNTAATACVCLSVEHGLGRHMLYLPLPEMEKYLMFFYLEHSMYLTETAFIKISLLLQFLRIFKAGAVRWTCLTLLVLVSLWGLSFFIVGWFPCFPIRGAWNRNIGAKCYGFGLGDVQNFIIMFKIHSASNMTFDLAIFLTPLILFGKPNLKPRNLVAMAGVFAFGALVVSASIWRLYQISVTQAATYPYIDFTWWSPMMIILSCLEIDLAIICASMPIFWPIIEKSFAAIFVSYEVNVTEERVSDDYGLAYELEHTKSGRKGSMRSTSGTSVEALTREDESMNMPKYSIGVDPLSEEARIGGGFQATIETRPKLKWEL</sequence>
<evidence type="ECO:0000256" key="6">
    <source>
        <dbReference type="SAM" id="Phobius"/>
    </source>
</evidence>
<gene>
    <name evidence="8" type="ORF">EK21DRAFT_54601</name>
</gene>
<dbReference type="InterPro" id="IPR049326">
    <property type="entry name" value="Rhodopsin_dom_fungi"/>
</dbReference>
<evidence type="ECO:0000256" key="4">
    <source>
        <dbReference type="ARBA" id="ARBA00023136"/>
    </source>
</evidence>
<evidence type="ECO:0000313" key="8">
    <source>
        <dbReference type="EMBL" id="KAF2035620.1"/>
    </source>
</evidence>
<evidence type="ECO:0000256" key="5">
    <source>
        <dbReference type="ARBA" id="ARBA00038359"/>
    </source>
</evidence>
<comment type="subcellular location">
    <subcellularLocation>
        <location evidence="1">Membrane</location>
        <topology evidence="1">Multi-pass membrane protein</topology>
    </subcellularLocation>
</comment>
<evidence type="ECO:0000256" key="1">
    <source>
        <dbReference type="ARBA" id="ARBA00004141"/>
    </source>
</evidence>
<dbReference type="Pfam" id="PF20684">
    <property type="entry name" value="Fung_rhodopsin"/>
    <property type="match status" value="1"/>
</dbReference>
<feature type="transmembrane region" description="Helical" evidence="6">
    <location>
        <begin position="31"/>
        <end position="52"/>
    </location>
</feature>
<keyword evidence="3 6" id="KW-1133">Transmembrane helix</keyword>
<feature type="transmembrane region" description="Helical" evidence="6">
    <location>
        <begin position="64"/>
        <end position="86"/>
    </location>
</feature>
<reference evidence="8" key="1">
    <citation type="journal article" date="2020" name="Stud. Mycol.">
        <title>101 Dothideomycetes genomes: a test case for predicting lifestyles and emergence of pathogens.</title>
        <authorList>
            <person name="Haridas S."/>
            <person name="Albert R."/>
            <person name="Binder M."/>
            <person name="Bloem J."/>
            <person name="Labutti K."/>
            <person name="Salamov A."/>
            <person name="Andreopoulos B."/>
            <person name="Baker S."/>
            <person name="Barry K."/>
            <person name="Bills G."/>
            <person name="Bluhm B."/>
            <person name="Cannon C."/>
            <person name="Castanera R."/>
            <person name="Culley D."/>
            <person name="Daum C."/>
            <person name="Ezra D."/>
            <person name="Gonzalez J."/>
            <person name="Henrissat B."/>
            <person name="Kuo A."/>
            <person name="Liang C."/>
            <person name="Lipzen A."/>
            <person name="Lutzoni F."/>
            <person name="Magnuson J."/>
            <person name="Mondo S."/>
            <person name="Nolan M."/>
            <person name="Ohm R."/>
            <person name="Pangilinan J."/>
            <person name="Park H.-J."/>
            <person name="Ramirez L."/>
            <person name="Alfaro M."/>
            <person name="Sun H."/>
            <person name="Tritt A."/>
            <person name="Yoshinaga Y."/>
            <person name="Zwiers L.-H."/>
            <person name="Turgeon B."/>
            <person name="Goodwin S."/>
            <person name="Spatafora J."/>
            <person name="Crous P."/>
            <person name="Grigoriev I."/>
        </authorList>
    </citation>
    <scope>NUCLEOTIDE SEQUENCE</scope>
    <source>
        <strain evidence="8">CBS 110217</strain>
    </source>
</reference>
<keyword evidence="9" id="KW-1185">Reference proteome</keyword>
<organism evidence="8 9">
    <name type="scientific">Setomelanomma holmii</name>
    <dbReference type="NCBI Taxonomy" id="210430"/>
    <lineage>
        <taxon>Eukaryota</taxon>
        <taxon>Fungi</taxon>
        <taxon>Dikarya</taxon>
        <taxon>Ascomycota</taxon>
        <taxon>Pezizomycotina</taxon>
        <taxon>Dothideomycetes</taxon>
        <taxon>Pleosporomycetidae</taxon>
        <taxon>Pleosporales</taxon>
        <taxon>Pleosporineae</taxon>
        <taxon>Phaeosphaeriaceae</taxon>
        <taxon>Setomelanomma</taxon>
    </lineage>
</organism>
<dbReference type="Proteomes" id="UP000799777">
    <property type="component" value="Unassembled WGS sequence"/>
</dbReference>
<dbReference type="PANTHER" id="PTHR33048">
    <property type="entry name" value="PTH11-LIKE INTEGRAL MEMBRANE PROTEIN (AFU_ORTHOLOGUE AFUA_5G11245)"/>
    <property type="match status" value="1"/>
</dbReference>
<feature type="transmembrane region" description="Helical" evidence="6">
    <location>
        <begin position="106"/>
        <end position="131"/>
    </location>
</feature>
<evidence type="ECO:0000256" key="3">
    <source>
        <dbReference type="ARBA" id="ARBA00022989"/>
    </source>
</evidence>
<protein>
    <recommendedName>
        <fullName evidence="7">Rhodopsin domain-containing protein</fullName>
    </recommendedName>
</protein>
<evidence type="ECO:0000256" key="2">
    <source>
        <dbReference type="ARBA" id="ARBA00022692"/>
    </source>
</evidence>
<dbReference type="OrthoDB" id="61113at2759"/>
<dbReference type="EMBL" id="ML978157">
    <property type="protein sequence ID" value="KAF2035620.1"/>
    <property type="molecule type" value="Genomic_DNA"/>
</dbReference>
<name>A0A9P4HIA7_9PLEO</name>
<feature type="transmembrane region" description="Helical" evidence="6">
    <location>
        <begin position="266"/>
        <end position="292"/>
    </location>
</feature>
<dbReference type="InterPro" id="IPR052337">
    <property type="entry name" value="SAT4-like"/>
</dbReference>
<dbReference type="GO" id="GO:0016020">
    <property type="term" value="C:membrane"/>
    <property type="evidence" value="ECO:0007669"/>
    <property type="project" value="UniProtKB-SubCell"/>
</dbReference>
<keyword evidence="4 6" id="KW-0472">Membrane</keyword>
<accession>A0A9P4HIA7</accession>
<evidence type="ECO:0000313" key="9">
    <source>
        <dbReference type="Proteomes" id="UP000799777"/>
    </source>
</evidence>
<feature type="transmembrane region" description="Helical" evidence="6">
    <location>
        <begin position="227"/>
        <end position="246"/>
    </location>
</feature>
<comment type="similarity">
    <text evidence="5">Belongs to the SAT4 family.</text>
</comment>
<feature type="domain" description="Rhodopsin" evidence="7">
    <location>
        <begin position="48"/>
        <end position="296"/>
    </location>
</feature>
<evidence type="ECO:0000259" key="7">
    <source>
        <dbReference type="Pfam" id="PF20684"/>
    </source>
</evidence>
<feature type="transmembrane region" description="Helical" evidence="6">
    <location>
        <begin position="143"/>
        <end position="163"/>
    </location>
</feature>
<dbReference type="PANTHER" id="PTHR33048:SF47">
    <property type="entry name" value="INTEGRAL MEMBRANE PROTEIN-RELATED"/>
    <property type="match status" value="1"/>
</dbReference>
<proteinExistence type="inferred from homology"/>
<comment type="caution">
    <text evidence="8">The sequence shown here is derived from an EMBL/GenBank/DDBJ whole genome shotgun (WGS) entry which is preliminary data.</text>
</comment>
<keyword evidence="2 6" id="KW-0812">Transmembrane</keyword>